<dbReference type="Proteomes" id="UP000231086">
    <property type="component" value="Unassembled WGS sequence"/>
</dbReference>
<dbReference type="GO" id="GO:0005886">
    <property type="term" value="C:plasma membrane"/>
    <property type="evidence" value="ECO:0007669"/>
    <property type="project" value="UniProtKB-SubCell"/>
</dbReference>
<evidence type="ECO:0000256" key="9">
    <source>
        <dbReference type="ARBA" id="ARBA00022833"/>
    </source>
</evidence>
<comment type="subcellular location">
    <subcellularLocation>
        <location evidence="2">Cell membrane</location>
        <topology evidence="2">Multi-pass membrane protein</topology>
    </subcellularLocation>
</comment>
<evidence type="ECO:0000256" key="5">
    <source>
        <dbReference type="ARBA" id="ARBA00022670"/>
    </source>
</evidence>
<comment type="cofactor">
    <cofactor evidence="1">
        <name>Zn(2+)</name>
        <dbReference type="ChEBI" id="CHEBI:29105"/>
    </cofactor>
</comment>
<keyword evidence="6 13" id="KW-0812">Transmembrane</keyword>
<evidence type="ECO:0000256" key="1">
    <source>
        <dbReference type="ARBA" id="ARBA00001947"/>
    </source>
</evidence>
<dbReference type="PANTHER" id="PTHR35864">
    <property type="entry name" value="ZINC METALLOPROTEASE MJ0611-RELATED"/>
    <property type="match status" value="1"/>
</dbReference>
<evidence type="ECO:0000256" key="10">
    <source>
        <dbReference type="ARBA" id="ARBA00022989"/>
    </source>
</evidence>
<accession>A0A2M8KIU7</accession>
<dbReference type="Pfam" id="PF02163">
    <property type="entry name" value="Peptidase_M50"/>
    <property type="match status" value="1"/>
</dbReference>
<sequence>METWQTKIFLYIVVVLSAIIHEYAHGWAALRAGDSTAKYAGRLTLNPLAHLDMFGTVILPLVLLFTGGLFIGYAKPVPVNPYNFREQKRGMIFVSLAGVAVNFALGFIFAFIYVAASVKGLGSVAFQNLLGLVAYINIILALFNLIPIPPLDGSKLLAALTPQRYQIILARLQSYGSLVGIFLALLIAFFILAPLAQLVFGLFARLADLVF</sequence>
<keyword evidence="9" id="KW-0862">Zinc</keyword>
<feature type="transmembrane region" description="Helical" evidence="13">
    <location>
        <begin position="48"/>
        <end position="71"/>
    </location>
</feature>
<keyword evidence="7" id="KW-0479">Metal-binding</keyword>
<evidence type="ECO:0000256" key="2">
    <source>
        <dbReference type="ARBA" id="ARBA00004651"/>
    </source>
</evidence>
<evidence type="ECO:0000259" key="14">
    <source>
        <dbReference type="Pfam" id="PF02163"/>
    </source>
</evidence>
<organism evidence="15 16">
    <name type="scientific">Candidatus Portnoybacteria bacterium CG10_big_fil_rev_8_21_14_0_10_44_7</name>
    <dbReference type="NCBI Taxonomy" id="1974816"/>
    <lineage>
        <taxon>Bacteria</taxon>
        <taxon>Candidatus Portnoyibacteriota</taxon>
    </lineage>
</organism>
<dbReference type="InterPro" id="IPR008915">
    <property type="entry name" value="Peptidase_M50"/>
</dbReference>
<dbReference type="PANTHER" id="PTHR35864:SF1">
    <property type="entry name" value="ZINC METALLOPROTEASE YWHC-RELATED"/>
    <property type="match status" value="1"/>
</dbReference>
<proteinExistence type="inferred from homology"/>
<dbReference type="GO" id="GO:0046872">
    <property type="term" value="F:metal ion binding"/>
    <property type="evidence" value="ECO:0007669"/>
    <property type="project" value="UniProtKB-KW"/>
</dbReference>
<evidence type="ECO:0000256" key="12">
    <source>
        <dbReference type="ARBA" id="ARBA00023136"/>
    </source>
</evidence>
<evidence type="ECO:0000313" key="16">
    <source>
        <dbReference type="Proteomes" id="UP000231086"/>
    </source>
</evidence>
<evidence type="ECO:0000256" key="3">
    <source>
        <dbReference type="ARBA" id="ARBA00007931"/>
    </source>
</evidence>
<feature type="transmembrane region" description="Helical" evidence="13">
    <location>
        <begin position="128"/>
        <end position="146"/>
    </location>
</feature>
<evidence type="ECO:0000256" key="8">
    <source>
        <dbReference type="ARBA" id="ARBA00022801"/>
    </source>
</evidence>
<name>A0A2M8KIU7_9BACT</name>
<evidence type="ECO:0000256" key="6">
    <source>
        <dbReference type="ARBA" id="ARBA00022692"/>
    </source>
</evidence>
<dbReference type="CDD" id="cd06158">
    <property type="entry name" value="S2P-M50_like_1"/>
    <property type="match status" value="1"/>
</dbReference>
<keyword evidence="11" id="KW-0482">Metalloprotease</keyword>
<keyword evidence="12 13" id="KW-0472">Membrane</keyword>
<dbReference type="InterPro" id="IPR052348">
    <property type="entry name" value="Metallopeptidase_M50B"/>
</dbReference>
<keyword evidence="10 13" id="KW-1133">Transmembrane helix</keyword>
<comment type="caution">
    <text evidence="15">The sequence shown here is derived from an EMBL/GenBank/DDBJ whole genome shotgun (WGS) entry which is preliminary data.</text>
</comment>
<gene>
    <name evidence="15" type="ORF">COU85_01525</name>
</gene>
<dbReference type="GO" id="GO:0008237">
    <property type="term" value="F:metallopeptidase activity"/>
    <property type="evidence" value="ECO:0007669"/>
    <property type="project" value="UniProtKB-KW"/>
</dbReference>
<evidence type="ECO:0000256" key="4">
    <source>
        <dbReference type="ARBA" id="ARBA00022475"/>
    </source>
</evidence>
<evidence type="ECO:0000313" key="15">
    <source>
        <dbReference type="EMBL" id="PJE59828.1"/>
    </source>
</evidence>
<keyword evidence="8" id="KW-0378">Hydrolase</keyword>
<dbReference type="GO" id="GO:0006508">
    <property type="term" value="P:proteolysis"/>
    <property type="evidence" value="ECO:0007669"/>
    <property type="project" value="UniProtKB-KW"/>
</dbReference>
<feature type="transmembrane region" description="Helical" evidence="13">
    <location>
        <begin position="178"/>
        <end position="204"/>
    </location>
</feature>
<reference evidence="16" key="1">
    <citation type="submission" date="2017-09" db="EMBL/GenBank/DDBJ databases">
        <title>Depth-based differentiation of microbial function through sediment-hosted aquifers and enrichment of novel symbionts in the deep terrestrial subsurface.</title>
        <authorList>
            <person name="Probst A.J."/>
            <person name="Ladd B."/>
            <person name="Jarett J.K."/>
            <person name="Geller-Mcgrath D.E."/>
            <person name="Sieber C.M.K."/>
            <person name="Emerson J.B."/>
            <person name="Anantharaman K."/>
            <person name="Thomas B.C."/>
            <person name="Malmstrom R."/>
            <person name="Stieglmeier M."/>
            <person name="Klingl A."/>
            <person name="Woyke T."/>
            <person name="Ryan C.M."/>
            <person name="Banfield J.F."/>
        </authorList>
    </citation>
    <scope>NUCLEOTIDE SEQUENCE [LARGE SCALE GENOMIC DNA]</scope>
</reference>
<feature type="transmembrane region" description="Helical" evidence="13">
    <location>
        <begin position="92"/>
        <end position="116"/>
    </location>
</feature>
<dbReference type="EMBL" id="PFEA01000028">
    <property type="protein sequence ID" value="PJE59828.1"/>
    <property type="molecule type" value="Genomic_DNA"/>
</dbReference>
<dbReference type="AlphaFoldDB" id="A0A2M8KIU7"/>
<dbReference type="InterPro" id="IPR044537">
    <property type="entry name" value="Rip2-like"/>
</dbReference>
<evidence type="ECO:0000256" key="7">
    <source>
        <dbReference type="ARBA" id="ARBA00022723"/>
    </source>
</evidence>
<keyword evidence="4" id="KW-1003">Cell membrane</keyword>
<keyword evidence="5 15" id="KW-0645">Protease</keyword>
<feature type="domain" description="Peptidase M50" evidence="14">
    <location>
        <begin position="126"/>
        <end position="186"/>
    </location>
</feature>
<comment type="similarity">
    <text evidence="3">Belongs to the peptidase M50B family.</text>
</comment>
<evidence type="ECO:0000256" key="13">
    <source>
        <dbReference type="SAM" id="Phobius"/>
    </source>
</evidence>
<protein>
    <submittedName>
        <fullName evidence="15">Site-2 protease family protein</fullName>
    </submittedName>
</protein>
<feature type="transmembrane region" description="Helical" evidence="13">
    <location>
        <begin position="9"/>
        <end position="28"/>
    </location>
</feature>
<evidence type="ECO:0000256" key="11">
    <source>
        <dbReference type="ARBA" id="ARBA00023049"/>
    </source>
</evidence>